<feature type="domain" description="AB hydrolase-1" evidence="1">
    <location>
        <begin position="67"/>
        <end position="190"/>
    </location>
</feature>
<dbReference type="InterPro" id="IPR050471">
    <property type="entry name" value="AB_hydrolase"/>
</dbReference>
<dbReference type="EMBL" id="JAOZEW010000010">
    <property type="protein sequence ID" value="MCV9928109.1"/>
    <property type="molecule type" value="Genomic_DNA"/>
</dbReference>
<organism evidence="2 3">
    <name type="scientific">Flavobacterium shii</name>
    <dbReference type="NCBI Taxonomy" id="2987687"/>
    <lineage>
        <taxon>Bacteria</taxon>
        <taxon>Pseudomonadati</taxon>
        <taxon>Bacteroidota</taxon>
        <taxon>Flavobacteriia</taxon>
        <taxon>Flavobacteriales</taxon>
        <taxon>Flavobacteriaceae</taxon>
        <taxon>Flavobacterium</taxon>
    </lineage>
</organism>
<dbReference type="RefSeq" id="WP_264206233.1">
    <property type="nucleotide sequence ID" value="NZ_JAOZEW010000010.1"/>
</dbReference>
<dbReference type="GO" id="GO:0004806">
    <property type="term" value="F:triacylglycerol lipase activity"/>
    <property type="evidence" value="ECO:0007669"/>
    <property type="project" value="TreeGrafter"/>
</dbReference>
<dbReference type="Gene3D" id="3.40.50.1820">
    <property type="entry name" value="alpha/beta hydrolase"/>
    <property type="match status" value="1"/>
</dbReference>
<proteinExistence type="predicted"/>
<reference evidence="2" key="1">
    <citation type="submission" date="2022-10" db="EMBL/GenBank/DDBJ databases">
        <title>Two novel species of Flavobacterium.</title>
        <authorList>
            <person name="Liu Q."/>
            <person name="Xin Y.-H."/>
        </authorList>
    </citation>
    <scope>NUCLEOTIDE SEQUENCE</scope>
    <source>
        <strain evidence="2">LS1R49</strain>
    </source>
</reference>
<sequence length="288" mass="31941">MKNFLLSTVIIFTASLYAQQLKPMRYALESIATPKNTTPYGNNTTAGHYIKSDDTKIYYEIYGQGKPVLILHGGIFGSTFEMYHFIDSLRVNHQVIAISTRGHGKSEMGNQPHTYQLKARDATIVLNAVTKDSATVIGFSDGGYTGYMLASLYPDKVEKLVVIGAGERHTGDPANAITVEQALALDKPFWDQQLALMPDPKRLPELFTRVEDEFNNKLIADEKLFSTIKCPVLVMIGDHDNFISVEHAARAAKFIPKGQLSVIPGAGHGAFLEKWAVAWPAVHYFLQH</sequence>
<keyword evidence="3" id="KW-1185">Reference proteome</keyword>
<dbReference type="SUPFAM" id="SSF53474">
    <property type="entry name" value="alpha/beta-Hydrolases"/>
    <property type="match status" value="1"/>
</dbReference>
<gene>
    <name evidence="2" type="ORF">OIU83_10620</name>
</gene>
<evidence type="ECO:0000313" key="3">
    <source>
        <dbReference type="Proteomes" id="UP001151079"/>
    </source>
</evidence>
<evidence type="ECO:0000259" key="1">
    <source>
        <dbReference type="Pfam" id="PF00561"/>
    </source>
</evidence>
<dbReference type="PANTHER" id="PTHR43433">
    <property type="entry name" value="HYDROLASE, ALPHA/BETA FOLD FAMILY PROTEIN"/>
    <property type="match status" value="1"/>
</dbReference>
<name>A0A9X3C4L5_9FLAO</name>
<dbReference type="PRINTS" id="PR00111">
    <property type="entry name" value="ABHYDROLASE"/>
</dbReference>
<dbReference type="Proteomes" id="UP001151079">
    <property type="component" value="Unassembled WGS sequence"/>
</dbReference>
<dbReference type="InterPro" id="IPR029058">
    <property type="entry name" value="AB_hydrolase_fold"/>
</dbReference>
<protein>
    <submittedName>
        <fullName evidence="2">Alpha/beta hydrolase</fullName>
    </submittedName>
</protein>
<accession>A0A9X3C4L5</accession>
<dbReference type="GO" id="GO:0046503">
    <property type="term" value="P:glycerolipid catabolic process"/>
    <property type="evidence" value="ECO:0007669"/>
    <property type="project" value="TreeGrafter"/>
</dbReference>
<dbReference type="AlphaFoldDB" id="A0A9X3C4L5"/>
<dbReference type="PANTHER" id="PTHR43433:SF5">
    <property type="entry name" value="AB HYDROLASE-1 DOMAIN-CONTAINING PROTEIN"/>
    <property type="match status" value="1"/>
</dbReference>
<keyword evidence="2" id="KW-0378">Hydrolase</keyword>
<dbReference type="Pfam" id="PF00561">
    <property type="entry name" value="Abhydrolase_1"/>
    <property type="match status" value="1"/>
</dbReference>
<comment type="caution">
    <text evidence="2">The sequence shown here is derived from an EMBL/GenBank/DDBJ whole genome shotgun (WGS) entry which is preliminary data.</text>
</comment>
<dbReference type="InterPro" id="IPR000073">
    <property type="entry name" value="AB_hydrolase_1"/>
</dbReference>
<evidence type="ECO:0000313" key="2">
    <source>
        <dbReference type="EMBL" id="MCV9928109.1"/>
    </source>
</evidence>